<evidence type="ECO:0000256" key="1">
    <source>
        <dbReference type="SAM" id="Phobius"/>
    </source>
</evidence>
<dbReference type="RefSeq" id="WP_285981656.1">
    <property type="nucleotide sequence ID" value="NZ_JASVDS010000002.1"/>
</dbReference>
<keyword evidence="1" id="KW-0812">Transmembrane</keyword>
<accession>A0ABT7LGX9</accession>
<evidence type="ECO:0000313" key="2">
    <source>
        <dbReference type="EMBL" id="MDL5031527.1"/>
    </source>
</evidence>
<gene>
    <name evidence="2" type="ORF">QRD43_06360</name>
</gene>
<dbReference type="InterPro" id="IPR009937">
    <property type="entry name" value="Phage_holin_3_6"/>
</dbReference>
<feature type="transmembrane region" description="Helical" evidence="1">
    <location>
        <begin position="82"/>
        <end position="102"/>
    </location>
</feature>
<feature type="transmembrane region" description="Helical" evidence="1">
    <location>
        <begin position="53"/>
        <end position="76"/>
    </location>
</feature>
<sequence>MTVDADPSTPPPQPGLEAQLRRSLDRVLESLQLRLALLGTEWEAEKLRLFSGLAGLLLCLVLGAVGLGLLSLALVWLMPAPWQWLVALALALAYGAGAFLAWRWALAKLAAPSGLFEQSLAELQRDRALLRGGPDV</sequence>
<keyword evidence="1" id="KW-1133">Transmembrane helix</keyword>
<evidence type="ECO:0000313" key="3">
    <source>
        <dbReference type="Proteomes" id="UP001238603"/>
    </source>
</evidence>
<proteinExistence type="predicted"/>
<dbReference type="Pfam" id="PF07332">
    <property type="entry name" value="Phage_holin_3_6"/>
    <property type="match status" value="1"/>
</dbReference>
<keyword evidence="3" id="KW-1185">Reference proteome</keyword>
<keyword evidence="1" id="KW-0472">Membrane</keyword>
<dbReference type="Proteomes" id="UP001238603">
    <property type="component" value="Unassembled WGS sequence"/>
</dbReference>
<protein>
    <submittedName>
        <fullName evidence="2">Phage holin family protein</fullName>
    </submittedName>
</protein>
<reference evidence="2 3" key="1">
    <citation type="submission" date="2023-06" db="EMBL/GenBank/DDBJ databases">
        <title>Pelomonas sp. APW6 16S ribosomal RNA gene genome sequencing and assembly.</title>
        <authorList>
            <person name="Woo H."/>
        </authorList>
    </citation>
    <scope>NUCLEOTIDE SEQUENCE [LARGE SCALE GENOMIC DNA]</scope>
    <source>
        <strain evidence="2 3">APW6</strain>
    </source>
</reference>
<name>A0ABT7LGX9_9BURK</name>
<organism evidence="2 3">
    <name type="scientific">Roseateles subflavus</name>
    <dbReference type="NCBI Taxonomy" id="3053353"/>
    <lineage>
        <taxon>Bacteria</taxon>
        <taxon>Pseudomonadati</taxon>
        <taxon>Pseudomonadota</taxon>
        <taxon>Betaproteobacteria</taxon>
        <taxon>Burkholderiales</taxon>
        <taxon>Sphaerotilaceae</taxon>
        <taxon>Roseateles</taxon>
    </lineage>
</organism>
<comment type="caution">
    <text evidence="2">The sequence shown here is derived from an EMBL/GenBank/DDBJ whole genome shotgun (WGS) entry which is preliminary data.</text>
</comment>
<dbReference type="EMBL" id="JASVDS010000002">
    <property type="protein sequence ID" value="MDL5031527.1"/>
    <property type="molecule type" value="Genomic_DNA"/>
</dbReference>